<feature type="domain" description="Fumarase C C-terminal" evidence="5">
    <location>
        <begin position="408"/>
        <end position="460"/>
    </location>
</feature>
<dbReference type="PROSITE" id="PS00163">
    <property type="entry name" value="FUMARATE_LYASES"/>
    <property type="match status" value="1"/>
</dbReference>
<dbReference type="EMBL" id="LNQN01000002">
    <property type="protein sequence ID" value="KSU83455.1"/>
    <property type="molecule type" value="Genomic_DNA"/>
</dbReference>
<dbReference type="PANTHER" id="PTHR42696:SF2">
    <property type="entry name" value="ASPARTATE AMMONIA-LYASE"/>
    <property type="match status" value="1"/>
</dbReference>
<dbReference type="InterPro" id="IPR008948">
    <property type="entry name" value="L-Aspartase-like"/>
</dbReference>
<dbReference type="GO" id="GO:0005829">
    <property type="term" value="C:cytosol"/>
    <property type="evidence" value="ECO:0007669"/>
    <property type="project" value="TreeGrafter"/>
</dbReference>
<sequence>MTEYRTAKDTLGEVQVPKEAYYGAQTQRAVENFPISGQRLPFAFVKAQAIIKASAAAANRDCGELDEKKANAIIQAAEEVMEGKLADQFVVDAYQAGAGTSQNMNANEVIASRASELLGGEKGDWSNVHPNDHVNMAQSTNDTIHVAINISTAQELYAKLYPALEETIVALRKKQEEFHDIIRSGRTHLQDAVPMRLGQSFGGYAESLQKVHDALKQSEPFLFEIGLGGNAVGTGINAHPDYSEKAINEVATRTGLSFTQPTDRFRFMQNNGAAIQVSGHLKELAIHLIKISSDLRLLSSGPRTGIAEILLPAVQPGSSIMPGKVNPVILENLYMICAQVIGNDTCVTTAGIGSQLEINVMMPVIGLNLLHSITILSSGMRTFTERCLSGLEANEERIKELMEQSLAIATALNPKTGYEKAAEVAKESFSSGKTVKEIAVEKGYITKEEAETLLNPERLV</sequence>
<dbReference type="GO" id="GO:0006099">
    <property type="term" value="P:tricarboxylic acid cycle"/>
    <property type="evidence" value="ECO:0007669"/>
    <property type="project" value="InterPro"/>
</dbReference>
<dbReference type="Gene3D" id="1.20.200.10">
    <property type="entry name" value="Fumarase/aspartase (Central domain)"/>
    <property type="match status" value="1"/>
</dbReference>
<dbReference type="FunFam" id="1.10.275.10:FF:000001">
    <property type="entry name" value="Fumarate hydratase, mitochondrial"/>
    <property type="match status" value="1"/>
</dbReference>
<dbReference type="PRINTS" id="PR00149">
    <property type="entry name" value="FUMRATELYASE"/>
</dbReference>
<feature type="domain" description="Fumarate lyase N-terminal" evidence="4">
    <location>
        <begin position="12"/>
        <end position="342"/>
    </location>
</feature>
<accession>A0A0V8J8J5</accession>
<dbReference type="InterPro" id="IPR024083">
    <property type="entry name" value="Fumarase/histidase_N"/>
</dbReference>
<dbReference type="AlphaFoldDB" id="A0A0V8J8J5"/>
<dbReference type="Pfam" id="PF10415">
    <property type="entry name" value="FumaraseC_C"/>
    <property type="match status" value="1"/>
</dbReference>
<keyword evidence="7" id="KW-1185">Reference proteome</keyword>
<dbReference type="PRINTS" id="PR00145">
    <property type="entry name" value="ARGSUCLYASE"/>
</dbReference>
<dbReference type="InterPro" id="IPR020557">
    <property type="entry name" value="Fumarate_lyase_CS"/>
</dbReference>
<evidence type="ECO:0000256" key="2">
    <source>
        <dbReference type="ARBA" id="ARBA00012992"/>
    </source>
</evidence>
<dbReference type="FunFam" id="1.20.200.10:FF:000001">
    <property type="entry name" value="Fumarate hydratase, mitochondrial"/>
    <property type="match status" value="1"/>
</dbReference>
<dbReference type="CDD" id="cd01596">
    <property type="entry name" value="Aspartase_like"/>
    <property type="match status" value="1"/>
</dbReference>
<dbReference type="Pfam" id="PF00206">
    <property type="entry name" value="Lyase_1"/>
    <property type="match status" value="1"/>
</dbReference>
<dbReference type="NCBIfam" id="NF008909">
    <property type="entry name" value="PRK12273.1"/>
    <property type="match status" value="1"/>
</dbReference>
<protein>
    <recommendedName>
        <fullName evidence="2">aspartate ammonia-lyase</fullName>
        <ecNumber evidence="2">4.3.1.1</ecNumber>
    </recommendedName>
</protein>
<evidence type="ECO:0000313" key="7">
    <source>
        <dbReference type="Proteomes" id="UP000054099"/>
    </source>
</evidence>
<dbReference type="EC" id="4.3.1.1" evidence="2"/>
<dbReference type="InterPro" id="IPR018951">
    <property type="entry name" value="Fumarase_C_C"/>
</dbReference>
<organism evidence="6 7">
    <name type="scientific">Fictibacillus enclensis</name>
    <dbReference type="NCBI Taxonomy" id="1017270"/>
    <lineage>
        <taxon>Bacteria</taxon>
        <taxon>Bacillati</taxon>
        <taxon>Bacillota</taxon>
        <taxon>Bacilli</taxon>
        <taxon>Bacillales</taxon>
        <taxon>Fictibacillaceae</taxon>
        <taxon>Fictibacillus</taxon>
    </lineage>
</organism>
<reference evidence="6 7" key="1">
    <citation type="journal article" date="2014" name="Antonie Van Leeuwenhoek">
        <title>Fictibacillus enclensis sp. nov., isolated from marine sediment.</title>
        <authorList>
            <person name="Dastager S.G."/>
            <person name="Mawlankar R."/>
            <person name="Srinivasan K."/>
            <person name="Tang S.K."/>
            <person name="Lee J.C."/>
            <person name="Ramana V.V."/>
            <person name="Shouche Y.S."/>
        </authorList>
    </citation>
    <scope>NUCLEOTIDE SEQUENCE [LARGE SCALE GENOMIC DNA]</scope>
    <source>
        <strain evidence="6 7">NIO-1003</strain>
    </source>
</reference>
<name>A0A0V8J8J5_9BACL</name>
<dbReference type="FunFam" id="1.10.40.30:FF:000002">
    <property type="entry name" value="Fumarate hydratase class II"/>
    <property type="match status" value="1"/>
</dbReference>
<dbReference type="Proteomes" id="UP000054099">
    <property type="component" value="Unassembled WGS sequence"/>
</dbReference>
<dbReference type="InterPro" id="IPR000362">
    <property type="entry name" value="Fumarate_lyase_fam"/>
</dbReference>
<evidence type="ECO:0000256" key="1">
    <source>
        <dbReference type="ARBA" id="ARBA00001494"/>
    </source>
</evidence>
<dbReference type="InterPro" id="IPR022761">
    <property type="entry name" value="Fumarate_lyase_N"/>
</dbReference>
<dbReference type="RefSeq" id="WP_061972294.1">
    <property type="nucleotide sequence ID" value="NZ_FMAV01000002.1"/>
</dbReference>
<gene>
    <name evidence="6" type="primary">aspA</name>
    <name evidence="6" type="ORF">AS030_12905</name>
</gene>
<evidence type="ECO:0000256" key="3">
    <source>
        <dbReference type="ARBA" id="ARBA00023239"/>
    </source>
</evidence>
<keyword evidence="3 6" id="KW-0456">Lyase</keyword>
<dbReference type="PANTHER" id="PTHR42696">
    <property type="entry name" value="ASPARTATE AMMONIA-LYASE"/>
    <property type="match status" value="1"/>
</dbReference>
<dbReference type="Gene3D" id="1.10.40.30">
    <property type="entry name" value="Fumarase/aspartase (C-terminal domain)"/>
    <property type="match status" value="1"/>
</dbReference>
<proteinExistence type="predicted"/>
<comment type="caution">
    <text evidence="6">The sequence shown here is derived from an EMBL/GenBank/DDBJ whole genome shotgun (WGS) entry which is preliminary data.</text>
</comment>
<dbReference type="InterPro" id="IPR051546">
    <property type="entry name" value="Aspartate_Ammonia-Lyase"/>
</dbReference>
<dbReference type="GO" id="GO:0008797">
    <property type="term" value="F:aspartate ammonia-lyase activity"/>
    <property type="evidence" value="ECO:0007669"/>
    <property type="project" value="UniProtKB-EC"/>
</dbReference>
<dbReference type="GO" id="GO:0006531">
    <property type="term" value="P:aspartate metabolic process"/>
    <property type="evidence" value="ECO:0007669"/>
    <property type="project" value="TreeGrafter"/>
</dbReference>
<dbReference type="SUPFAM" id="SSF48557">
    <property type="entry name" value="L-aspartase-like"/>
    <property type="match status" value="1"/>
</dbReference>
<evidence type="ECO:0000259" key="5">
    <source>
        <dbReference type="Pfam" id="PF10415"/>
    </source>
</evidence>
<evidence type="ECO:0000313" key="6">
    <source>
        <dbReference type="EMBL" id="KSU83455.1"/>
    </source>
</evidence>
<dbReference type="OrthoDB" id="9802809at2"/>
<comment type="catalytic activity">
    <reaction evidence="1">
        <text>L-aspartate = fumarate + NH4(+)</text>
        <dbReference type="Rhea" id="RHEA:16601"/>
        <dbReference type="ChEBI" id="CHEBI:28938"/>
        <dbReference type="ChEBI" id="CHEBI:29806"/>
        <dbReference type="ChEBI" id="CHEBI:29991"/>
        <dbReference type="EC" id="4.3.1.1"/>
    </reaction>
</comment>
<evidence type="ECO:0000259" key="4">
    <source>
        <dbReference type="Pfam" id="PF00206"/>
    </source>
</evidence>
<dbReference type="Gene3D" id="1.10.275.10">
    <property type="entry name" value="Fumarase/aspartase (N-terminal domain)"/>
    <property type="match status" value="1"/>
</dbReference>